<dbReference type="InterPro" id="IPR010982">
    <property type="entry name" value="Lambda_DNA-bd_dom_sf"/>
</dbReference>
<evidence type="ECO:0000256" key="3">
    <source>
        <dbReference type="ARBA" id="ARBA00023163"/>
    </source>
</evidence>
<dbReference type="GO" id="GO:0003677">
    <property type="term" value="F:DNA binding"/>
    <property type="evidence" value="ECO:0007669"/>
    <property type="project" value="UniProtKB-KW"/>
</dbReference>
<dbReference type="SUPFAM" id="SSF53822">
    <property type="entry name" value="Periplasmic binding protein-like I"/>
    <property type="match status" value="2"/>
</dbReference>
<dbReference type="Gene3D" id="3.40.50.2300">
    <property type="match status" value="2"/>
</dbReference>
<dbReference type="Pfam" id="PF13377">
    <property type="entry name" value="Peripla_BP_3"/>
    <property type="match status" value="1"/>
</dbReference>
<accession>A0ABU7PB85</accession>
<reference evidence="6 7" key="1">
    <citation type="submission" date="2023-12" db="EMBL/GenBank/DDBJ databases">
        <title>Streptomyces sp. V4-01.</title>
        <authorList>
            <person name="Somphong A."/>
            <person name="Phongsopitanun W."/>
        </authorList>
    </citation>
    <scope>NUCLEOTIDE SEQUENCE [LARGE SCALE GENOMIC DNA]</scope>
    <source>
        <strain evidence="6 7">V4-01</strain>
    </source>
</reference>
<keyword evidence="3" id="KW-0804">Transcription</keyword>
<dbReference type="InterPro" id="IPR028082">
    <property type="entry name" value="Peripla_BP_I"/>
</dbReference>
<keyword evidence="2 6" id="KW-0238">DNA-binding</keyword>
<dbReference type="Gene3D" id="1.10.260.40">
    <property type="entry name" value="lambda repressor-like DNA-binding domains"/>
    <property type="match status" value="1"/>
</dbReference>
<feature type="domain" description="HTH lacI-type" evidence="5">
    <location>
        <begin position="3"/>
        <end position="57"/>
    </location>
</feature>
<dbReference type="Pfam" id="PF00532">
    <property type="entry name" value="Peripla_BP_1"/>
    <property type="match status" value="1"/>
</dbReference>
<name>A0ABU7PB85_9ACTN</name>
<dbReference type="SMART" id="SM00354">
    <property type="entry name" value="HTH_LACI"/>
    <property type="match status" value="1"/>
</dbReference>
<dbReference type="PROSITE" id="PS00356">
    <property type="entry name" value="HTH_LACI_1"/>
    <property type="match status" value="1"/>
</dbReference>
<evidence type="ECO:0000313" key="6">
    <source>
        <dbReference type="EMBL" id="MEE4543070.1"/>
    </source>
</evidence>
<evidence type="ECO:0000256" key="4">
    <source>
        <dbReference type="SAM" id="MobiDB-lite"/>
    </source>
</evidence>
<keyword evidence="1" id="KW-0805">Transcription regulation</keyword>
<feature type="region of interest" description="Disordered" evidence="4">
    <location>
        <begin position="161"/>
        <end position="195"/>
    </location>
</feature>
<feature type="region of interest" description="Disordered" evidence="4">
    <location>
        <begin position="380"/>
        <end position="404"/>
    </location>
</feature>
<gene>
    <name evidence="6" type="ORF">V2S66_13965</name>
</gene>
<dbReference type="PANTHER" id="PTHR30146:SF153">
    <property type="entry name" value="LACTOSE OPERON REPRESSOR"/>
    <property type="match status" value="1"/>
</dbReference>
<protein>
    <submittedName>
        <fullName evidence="6">LacI family DNA-binding transcriptional regulator</fullName>
    </submittedName>
</protein>
<evidence type="ECO:0000256" key="2">
    <source>
        <dbReference type="ARBA" id="ARBA00023125"/>
    </source>
</evidence>
<dbReference type="CDD" id="cd01392">
    <property type="entry name" value="HTH_LacI"/>
    <property type="match status" value="1"/>
</dbReference>
<dbReference type="InterPro" id="IPR001761">
    <property type="entry name" value="Peripla_BP/Lac1_sug-bd_dom"/>
</dbReference>
<dbReference type="InterPro" id="IPR046335">
    <property type="entry name" value="LacI/GalR-like_sensor"/>
</dbReference>
<evidence type="ECO:0000313" key="7">
    <source>
        <dbReference type="Proteomes" id="UP001344658"/>
    </source>
</evidence>
<dbReference type="EMBL" id="JAZEWV010000009">
    <property type="protein sequence ID" value="MEE4543070.1"/>
    <property type="molecule type" value="Genomic_DNA"/>
</dbReference>
<comment type="caution">
    <text evidence="6">The sequence shown here is derived from an EMBL/GenBank/DDBJ whole genome shotgun (WGS) entry which is preliminary data.</text>
</comment>
<proteinExistence type="predicted"/>
<dbReference type="PANTHER" id="PTHR30146">
    <property type="entry name" value="LACI-RELATED TRANSCRIPTIONAL REPRESSOR"/>
    <property type="match status" value="1"/>
</dbReference>
<dbReference type="Pfam" id="PF00356">
    <property type="entry name" value="LacI"/>
    <property type="match status" value="1"/>
</dbReference>
<dbReference type="PROSITE" id="PS50932">
    <property type="entry name" value="HTH_LACI_2"/>
    <property type="match status" value="1"/>
</dbReference>
<evidence type="ECO:0000259" key="5">
    <source>
        <dbReference type="PROSITE" id="PS50932"/>
    </source>
</evidence>
<organism evidence="6 7">
    <name type="scientific">Actinacidiphila polyblastidii</name>
    <dbReference type="NCBI Taxonomy" id="3110430"/>
    <lineage>
        <taxon>Bacteria</taxon>
        <taxon>Bacillati</taxon>
        <taxon>Actinomycetota</taxon>
        <taxon>Actinomycetes</taxon>
        <taxon>Kitasatosporales</taxon>
        <taxon>Streptomycetaceae</taxon>
        <taxon>Actinacidiphila</taxon>
    </lineage>
</organism>
<keyword evidence="7" id="KW-1185">Reference proteome</keyword>
<dbReference type="Proteomes" id="UP001344658">
    <property type="component" value="Unassembled WGS sequence"/>
</dbReference>
<evidence type="ECO:0000256" key="1">
    <source>
        <dbReference type="ARBA" id="ARBA00023015"/>
    </source>
</evidence>
<dbReference type="SUPFAM" id="SSF47413">
    <property type="entry name" value="lambda repressor-like DNA-binding domains"/>
    <property type="match status" value="1"/>
</dbReference>
<sequence>MTRRLAEVAKRVGVSEATVSRVLNGKPGVSDSTRQAVLTALDVLGYERPTQLRGVRARLVGLVLPELQNPIFPALAEVAGGALVQLGFTPVLCTRTAGGLTEAEYVTMLLDQQVSGVIFCGGLSTDEYGTLLQRGVPVVLLNAAVDYAAVQAGQFADRSAAAAPEQGVWDPGRTPGRLAGRRPDQRSFRTPGFPQVSTDDVAAVQQAYAHLTSLGHTRIGLMVGPADHTPSRRKAAAFTTLARHTTTGTTTTGTSTATGTGTSTHPIGHALFSFEGGQAVATELLTTGITALICGSDILALGAIRAARRQGLTVPHDLSVVGYDDSAFMNYTDPPLTTLRQPIEAMSRAAVTLLANQIHGTNPTPKELLHEPELVVRHSTAPARSRTAQPPVGLRAVGADRPAG</sequence>
<dbReference type="RefSeq" id="WP_330795178.1">
    <property type="nucleotide sequence ID" value="NZ_JAZEWV010000009.1"/>
</dbReference>
<dbReference type="InterPro" id="IPR000843">
    <property type="entry name" value="HTH_LacI"/>
</dbReference>